<organism evidence="1 2">
    <name type="scientific">Marchantia polymorpha subsp. ruderalis</name>
    <dbReference type="NCBI Taxonomy" id="1480154"/>
    <lineage>
        <taxon>Eukaryota</taxon>
        <taxon>Viridiplantae</taxon>
        <taxon>Streptophyta</taxon>
        <taxon>Embryophyta</taxon>
        <taxon>Marchantiophyta</taxon>
        <taxon>Marchantiopsida</taxon>
        <taxon>Marchantiidae</taxon>
        <taxon>Marchantiales</taxon>
        <taxon>Marchantiaceae</taxon>
        <taxon>Marchantia</taxon>
    </lineage>
</organism>
<comment type="caution">
    <text evidence="1">The sequence shown here is derived from an EMBL/GenBank/DDBJ whole genome shotgun (WGS) entry which is preliminary data.</text>
</comment>
<reference evidence="1" key="1">
    <citation type="submission" date="2016-03" db="EMBL/GenBank/DDBJ databases">
        <title>Mechanisms controlling the formation of the plant cell surface in tip-growing cells are functionally conserved among land plants.</title>
        <authorList>
            <person name="Honkanen S."/>
            <person name="Jones V.A."/>
            <person name="Morieri G."/>
            <person name="Champion C."/>
            <person name="Hetherington A.J."/>
            <person name="Kelly S."/>
            <person name="Saint-Marcoux D."/>
            <person name="Proust H."/>
            <person name="Prescott H."/>
            <person name="Dolan L."/>
        </authorList>
    </citation>
    <scope>NUCLEOTIDE SEQUENCE [LARGE SCALE GENOMIC DNA]</scope>
    <source>
        <tissue evidence="1">Whole gametophyte</tissue>
    </source>
</reference>
<sequence>MDSGIDLARVFRVAATSCERGRVTATSAEIREDMVEEPSSTSIMFEETTWQAATARMKSLPARPAIDRESIVPGVCMMDNRSGLFCLVSSTGQVYVPARVLLDFGAQPLMLGKAACISLGIRSRRYPVCENMEEVVRFAAVVPSPLDVPLWSSCQALQLEADRLVKKAWTEACLPAEAERFR</sequence>
<gene>
    <name evidence="1" type="ORF">AXG93_3228s1010</name>
</gene>
<accession>A0A176WI50</accession>
<dbReference type="EMBL" id="LVLJ01000781">
    <property type="protein sequence ID" value="OAE32584.1"/>
    <property type="molecule type" value="Genomic_DNA"/>
</dbReference>
<protein>
    <submittedName>
        <fullName evidence="1">Uncharacterized protein</fullName>
    </submittedName>
</protein>
<dbReference type="AlphaFoldDB" id="A0A176WI50"/>
<name>A0A176WI50_MARPO</name>
<evidence type="ECO:0000313" key="1">
    <source>
        <dbReference type="EMBL" id="OAE32584.1"/>
    </source>
</evidence>
<dbReference type="Proteomes" id="UP000077202">
    <property type="component" value="Unassembled WGS sequence"/>
</dbReference>
<proteinExistence type="predicted"/>
<evidence type="ECO:0000313" key="2">
    <source>
        <dbReference type="Proteomes" id="UP000077202"/>
    </source>
</evidence>
<keyword evidence="2" id="KW-1185">Reference proteome</keyword>